<dbReference type="GO" id="GO:0005737">
    <property type="term" value="C:cytoplasm"/>
    <property type="evidence" value="ECO:0007669"/>
    <property type="project" value="UniProtKB-SubCell"/>
</dbReference>
<feature type="region of interest" description="Disordered" evidence="8">
    <location>
        <begin position="252"/>
        <end position="328"/>
    </location>
</feature>
<dbReference type="EMBL" id="JBEDUW010000007">
    <property type="protein sequence ID" value="KAK9913574.1"/>
    <property type="molecule type" value="Genomic_DNA"/>
</dbReference>
<dbReference type="PANTHER" id="PTHR12537:SF187">
    <property type="entry name" value="OS04G0276200 PROTEIN"/>
    <property type="match status" value="1"/>
</dbReference>
<keyword evidence="5" id="KW-0694">RNA-binding</keyword>
<feature type="repeat" description="Pumilio" evidence="7">
    <location>
        <begin position="851"/>
        <end position="887"/>
    </location>
</feature>
<dbReference type="GO" id="GO:0006417">
    <property type="term" value="P:regulation of translation"/>
    <property type="evidence" value="ECO:0007669"/>
    <property type="project" value="UniProtKB-KW"/>
</dbReference>
<feature type="region of interest" description="Disordered" evidence="8">
    <location>
        <begin position="210"/>
        <end position="232"/>
    </location>
</feature>
<evidence type="ECO:0000313" key="11">
    <source>
        <dbReference type="Proteomes" id="UP001457282"/>
    </source>
</evidence>
<reference evidence="10 11" key="1">
    <citation type="journal article" date="2023" name="G3 (Bethesda)">
        <title>A chromosome-length genome assembly and annotation of blackberry (Rubus argutus, cv. 'Hillquist').</title>
        <authorList>
            <person name="Bruna T."/>
            <person name="Aryal R."/>
            <person name="Dudchenko O."/>
            <person name="Sargent D.J."/>
            <person name="Mead D."/>
            <person name="Buti M."/>
            <person name="Cavallini A."/>
            <person name="Hytonen T."/>
            <person name="Andres J."/>
            <person name="Pham M."/>
            <person name="Weisz D."/>
            <person name="Mascagni F."/>
            <person name="Usai G."/>
            <person name="Natali L."/>
            <person name="Bassil N."/>
            <person name="Fernandez G.E."/>
            <person name="Lomsadze A."/>
            <person name="Armour M."/>
            <person name="Olukolu B."/>
            <person name="Poorten T."/>
            <person name="Britton C."/>
            <person name="Davik J."/>
            <person name="Ashrafi H."/>
            <person name="Aiden E.L."/>
            <person name="Borodovsky M."/>
            <person name="Worthington M."/>
        </authorList>
    </citation>
    <scope>NUCLEOTIDE SEQUENCE [LARGE SCALE GENOMIC DNA]</scope>
    <source>
        <strain evidence="10">PI 553951</strain>
    </source>
</reference>
<dbReference type="InterPro" id="IPR012940">
    <property type="entry name" value="NABP"/>
</dbReference>
<keyword evidence="4" id="KW-0810">Translation regulation</keyword>
<dbReference type="InterPro" id="IPR001313">
    <property type="entry name" value="Pumilio_RNA-bd_rpt"/>
</dbReference>
<dbReference type="PROSITE" id="PS50303">
    <property type="entry name" value="PUM_HD"/>
    <property type="match status" value="1"/>
</dbReference>
<name>A0AAW1W1V8_RUBAR</name>
<comment type="subcellular location">
    <subcellularLocation>
        <location evidence="1">Cytoplasm</location>
    </subcellularLocation>
</comment>
<sequence>MVTGTYSKMMSEMSMRSMLKNNSDYSEDLNHLIREQRRQQEVSEREKELNPYRSGSAPPTVEGSLNAVGGLFDESALSGFTKNGSKGFSSEEELRADPAYLSYYHANVNLNPRLPPPLRSKEDWRFAQQRLQGGGGGGGSVVGGIGDRRKGGRSGAEGSLFSVQPGIGGKEENGVSARNGEWGGDGLIGLPGLGLGSRQKSIAEILQDDVHNTTVSRHPSRPASRNAFDDGVETSDAQFAQMHRDLASIDALRSGGNKQGTSAAQNFGPSGSHTYASALGGSLSRSTTPDPQLVSRAPSPRILPVGGGRASSTDKNSASGQNSFNGITPNVNESADLVAALSGMNLSKNSRMHEEIHAHSQIQGDNHFDMQGDRNHIKQNSYLNKPDSGNYHLHSVSQPTKNSYQNMAKSSGFGRDQSNSSLMSDEIHNPAVSSANSYLRGPSTPALNGRGSSVSQYQNVDSMNSSFANYGLAGYSVSPSSPSMMGSPLGNGSLPPLFENAAAASAMGGLDSGAFGGGMSLGPNLLAAAAELQNISRVGNHTAGGALQMPLVDPLYLQYLRSNEYAAAQLAALHDPTVEREGMYMDLLGLQKAYLGQLLSPQKSQFGAPYLGKSGSLNQGYYGNPAFGLGMSYSGGPLLPNSPVGPGSPVRHSDRNLRFSSGMRNMGGGGLMGAWHSETGGNFDESFASSLLDEFKSNKTKCFELSEISGHVVEFSADQYGSRFIQQKLETATTEEKDMVFDEIMPQALSLMTDVFGNYVIQKFFEHGSASQIRELADQLTGHVLTLSLQMYGCRVIQKAIEVVDLDQQTQMVTELDGHIMRCVRDQNGNHVIQKCIECIPEDAIQFVVSTFYDQVVTLSTHPYGCRVIQRILEHCHDPKTQQIMMDEILHAVCTLAQDQYGNYVVQHVLEHGKPDERSDIIRKLTGQIVQMSQQKFASNVIEKCLTFGTLAERQALVTEMLGTTDENEPLQAMMKDQFANYVVQKVLETCDDQQLELILNRIKVHLNALKKYTYGKHIVARVEKLVAAGEKRISILTPQCPPATA</sequence>
<gene>
    <name evidence="10" type="ORF">M0R45_037385</name>
</gene>
<dbReference type="SUPFAM" id="SSF48371">
    <property type="entry name" value="ARM repeat"/>
    <property type="match status" value="1"/>
</dbReference>
<keyword evidence="2" id="KW-0963">Cytoplasm</keyword>
<keyword evidence="11" id="KW-1185">Reference proteome</keyword>
<dbReference type="InterPro" id="IPR033712">
    <property type="entry name" value="Pumilio_RNA-bd"/>
</dbReference>
<dbReference type="SMART" id="SM00025">
    <property type="entry name" value="Pumilio"/>
    <property type="match status" value="8"/>
</dbReference>
<dbReference type="PANTHER" id="PTHR12537">
    <property type="entry name" value="RNA BINDING PROTEIN PUMILIO-RELATED"/>
    <property type="match status" value="1"/>
</dbReference>
<evidence type="ECO:0000256" key="2">
    <source>
        <dbReference type="ARBA" id="ARBA00022490"/>
    </source>
</evidence>
<comment type="caution">
    <text evidence="10">The sequence shown here is derived from an EMBL/GenBank/DDBJ whole genome shotgun (WGS) entry which is preliminary data.</text>
</comment>
<evidence type="ECO:0000256" key="5">
    <source>
        <dbReference type="ARBA" id="ARBA00022884"/>
    </source>
</evidence>
<feature type="domain" description="PUM-HD" evidence="9">
    <location>
        <begin position="687"/>
        <end position="1027"/>
    </location>
</feature>
<evidence type="ECO:0000259" key="9">
    <source>
        <dbReference type="PROSITE" id="PS50303"/>
    </source>
</evidence>
<organism evidence="10 11">
    <name type="scientific">Rubus argutus</name>
    <name type="common">Southern blackberry</name>
    <dbReference type="NCBI Taxonomy" id="59490"/>
    <lineage>
        <taxon>Eukaryota</taxon>
        <taxon>Viridiplantae</taxon>
        <taxon>Streptophyta</taxon>
        <taxon>Embryophyta</taxon>
        <taxon>Tracheophyta</taxon>
        <taxon>Spermatophyta</taxon>
        <taxon>Magnoliopsida</taxon>
        <taxon>eudicotyledons</taxon>
        <taxon>Gunneridae</taxon>
        <taxon>Pentapetalae</taxon>
        <taxon>rosids</taxon>
        <taxon>fabids</taxon>
        <taxon>Rosales</taxon>
        <taxon>Rosaceae</taxon>
        <taxon>Rosoideae</taxon>
        <taxon>Rosoideae incertae sedis</taxon>
        <taxon>Rubus</taxon>
    </lineage>
</organism>
<feature type="repeat" description="Pumilio" evidence="7">
    <location>
        <begin position="888"/>
        <end position="923"/>
    </location>
</feature>
<feature type="repeat" description="Pumilio" evidence="7">
    <location>
        <begin position="707"/>
        <end position="742"/>
    </location>
</feature>
<dbReference type="Pfam" id="PF00806">
    <property type="entry name" value="PUF"/>
    <property type="match status" value="8"/>
</dbReference>
<feature type="region of interest" description="Disordered" evidence="8">
    <location>
        <begin position="37"/>
        <end position="61"/>
    </location>
</feature>
<evidence type="ECO:0000313" key="10">
    <source>
        <dbReference type="EMBL" id="KAK9913574.1"/>
    </source>
</evidence>
<feature type="repeat" description="Pumilio" evidence="7">
    <location>
        <begin position="815"/>
        <end position="850"/>
    </location>
</feature>
<accession>A0AAW1W1V8</accession>
<evidence type="ECO:0000256" key="4">
    <source>
        <dbReference type="ARBA" id="ARBA00022845"/>
    </source>
</evidence>
<evidence type="ECO:0000256" key="1">
    <source>
        <dbReference type="ARBA" id="ARBA00004496"/>
    </source>
</evidence>
<feature type="compositionally biased region" description="Polar residues" evidence="8">
    <location>
        <begin position="310"/>
        <end position="328"/>
    </location>
</feature>
<feature type="repeat" description="Pumilio" evidence="7">
    <location>
        <begin position="779"/>
        <end position="814"/>
    </location>
</feature>
<dbReference type="CDD" id="cd07920">
    <property type="entry name" value="Pumilio"/>
    <property type="match status" value="1"/>
</dbReference>
<feature type="compositionally biased region" description="Gly residues" evidence="8">
    <location>
        <begin position="132"/>
        <end position="145"/>
    </location>
</feature>
<comment type="function">
    <text evidence="6">Sequence-specific RNA-binding protein that regulates translation and mRNA stability by binding the 3'-UTR of target mRNAs. Binds the APUM-binding elements (APBEs) in the 3'-UTR mRNA sequence of CLV1, PNH, WUS and FAS2.</text>
</comment>
<dbReference type="InterPro" id="IPR033133">
    <property type="entry name" value="PUM-HD"/>
</dbReference>
<evidence type="ECO:0000256" key="7">
    <source>
        <dbReference type="PROSITE-ProRule" id="PRU00317"/>
    </source>
</evidence>
<dbReference type="InterPro" id="IPR016024">
    <property type="entry name" value="ARM-type_fold"/>
</dbReference>
<keyword evidence="3" id="KW-0677">Repeat</keyword>
<dbReference type="GO" id="GO:0003729">
    <property type="term" value="F:mRNA binding"/>
    <property type="evidence" value="ECO:0007669"/>
    <property type="project" value="TreeGrafter"/>
</dbReference>
<dbReference type="Proteomes" id="UP001457282">
    <property type="component" value="Unassembled WGS sequence"/>
</dbReference>
<feature type="repeat" description="Pumilio" evidence="7">
    <location>
        <begin position="960"/>
        <end position="1001"/>
    </location>
</feature>
<feature type="compositionally biased region" description="Polar residues" evidence="8">
    <location>
        <begin position="259"/>
        <end position="275"/>
    </location>
</feature>
<dbReference type="FunFam" id="1.25.10.10:FF:000004">
    <property type="entry name" value="Pumilio homolog 1 isoform 2"/>
    <property type="match status" value="1"/>
</dbReference>
<dbReference type="Gene3D" id="1.25.10.10">
    <property type="entry name" value="Leucine-rich Repeat Variant"/>
    <property type="match status" value="1"/>
</dbReference>
<evidence type="ECO:0000256" key="3">
    <source>
        <dbReference type="ARBA" id="ARBA00022737"/>
    </source>
</evidence>
<feature type="repeat" description="Pumilio" evidence="7">
    <location>
        <begin position="743"/>
        <end position="778"/>
    </location>
</feature>
<evidence type="ECO:0000256" key="6">
    <source>
        <dbReference type="ARBA" id="ARBA00055193"/>
    </source>
</evidence>
<dbReference type="Pfam" id="PF07990">
    <property type="entry name" value="NABP"/>
    <property type="match status" value="1"/>
</dbReference>
<evidence type="ECO:0000256" key="8">
    <source>
        <dbReference type="SAM" id="MobiDB-lite"/>
    </source>
</evidence>
<dbReference type="AlphaFoldDB" id="A0AAW1W1V8"/>
<protein>
    <recommendedName>
        <fullName evidence="9">PUM-HD domain-containing protein</fullName>
    </recommendedName>
</protein>
<dbReference type="PROSITE" id="PS50302">
    <property type="entry name" value="PUM"/>
    <property type="match status" value="8"/>
</dbReference>
<feature type="repeat" description="Pumilio" evidence="7">
    <location>
        <begin position="924"/>
        <end position="959"/>
    </location>
</feature>
<dbReference type="InterPro" id="IPR011989">
    <property type="entry name" value="ARM-like"/>
</dbReference>
<proteinExistence type="predicted"/>
<feature type="region of interest" description="Disordered" evidence="8">
    <location>
        <begin position="131"/>
        <end position="180"/>
    </location>
</feature>
<feature type="compositionally biased region" description="Basic and acidic residues" evidence="8">
    <location>
        <begin position="37"/>
        <end position="50"/>
    </location>
</feature>